<protein>
    <submittedName>
        <fullName evidence="5">Elongation factor G</fullName>
    </submittedName>
</protein>
<dbReference type="FunFam" id="3.30.70.240:FF:000001">
    <property type="entry name" value="Elongation factor G"/>
    <property type="match status" value="1"/>
</dbReference>
<gene>
    <name evidence="5" type="ORF">SAMN05421753_11127</name>
</gene>
<dbReference type="Gene3D" id="2.40.30.10">
    <property type="entry name" value="Translation factors"/>
    <property type="match status" value="1"/>
</dbReference>
<dbReference type="SMART" id="SM00838">
    <property type="entry name" value="EFG_C"/>
    <property type="match status" value="1"/>
</dbReference>
<dbReference type="PROSITE" id="PS51722">
    <property type="entry name" value="G_TR_2"/>
    <property type="match status" value="1"/>
</dbReference>
<dbReference type="InterPro" id="IPR005517">
    <property type="entry name" value="Transl_elong_EFG/EF2_IV"/>
</dbReference>
<evidence type="ECO:0000256" key="1">
    <source>
        <dbReference type="ARBA" id="ARBA00022741"/>
    </source>
</evidence>
<keyword evidence="2" id="KW-0342">GTP-binding</keyword>
<dbReference type="Pfam" id="PF22042">
    <property type="entry name" value="EF-G_D2"/>
    <property type="match status" value="1"/>
</dbReference>
<dbReference type="CDD" id="cd16262">
    <property type="entry name" value="EFG_III"/>
    <property type="match status" value="1"/>
</dbReference>
<dbReference type="InterPro" id="IPR035649">
    <property type="entry name" value="EFG_V"/>
</dbReference>
<dbReference type="GO" id="GO:0032790">
    <property type="term" value="P:ribosome disassembly"/>
    <property type="evidence" value="ECO:0007669"/>
    <property type="project" value="TreeGrafter"/>
</dbReference>
<dbReference type="Pfam" id="PF00009">
    <property type="entry name" value="GTP_EFTU"/>
    <property type="match status" value="1"/>
</dbReference>
<evidence type="ECO:0000256" key="2">
    <source>
        <dbReference type="ARBA" id="ARBA00023134"/>
    </source>
</evidence>
<sequence>MTKHPVEELRNIVLVGHGATGKTSLADLMLFKAGIGRRAGSPDEGTSLLDIDDDEKQRHHSITSHVCHFEHQGARLNVIDAPGMPDFVGQVIGAYRAAETVLITVNAPHGIEVNTRKSFQHAGHQGLARCVVLNKCDAENVHLPELMQDLREQFGAACALMTIPLGTGAQIHGVLETVHLPEELPADAAMDPRVAHQQLLDAAVEADEDLMIRYLEGEEFTASELDAAIGKAIVKGTLIPVFCTAVKADIGVAELMNALAKYAPSPAQLKRHVLKNGKDIEFESDPLGPLVAQVIKTRMDPFLSKISYLRVYSGTLKKESSVHLVGTNKSVRIHHLADVQGNQHESVEEAIAGNLVAVTKVDELHTGDVISDGSDAITMPPMAFPRPMIGLAVEPKSQADQAKISTALHKIEEEDPTFRVHREEQTHEMVIEGMSELHLQLIQNRLHNREKVDIVTHLPRIPYRETVLGTAEGSYRHKKQSGGSGQFAEVHMRVSSCPVGINPDEYFVKERFPNLRTFHYDPTLNACYIDRITGGSVPNQFIPAVEKGVRERMTHGIVAGCQVQNVVVELFFGKDHPVDSNEAAFKTAASMCLKEIFPLAKPSLLEPIVKLEITVPTARIGDITGDLNTRRGHMEGMEEIAGGYTMILARAPLSEVMTYARSLSSMTGGQGSFTMEFSNYETVPANEQLKIIATYNKGNSQNGNGHGG</sequence>
<dbReference type="InterPro" id="IPR000795">
    <property type="entry name" value="T_Tr_GTP-bd_dom"/>
</dbReference>
<dbReference type="GO" id="GO:0003924">
    <property type="term" value="F:GTPase activity"/>
    <property type="evidence" value="ECO:0007669"/>
    <property type="project" value="InterPro"/>
</dbReference>
<feature type="domain" description="Tr-type G" evidence="4">
    <location>
        <begin position="7"/>
        <end position="267"/>
    </location>
</feature>
<dbReference type="NCBIfam" id="NF009381">
    <property type="entry name" value="PRK12740.1-5"/>
    <property type="match status" value="1"/>
</dbReference>
<proteinExistence type="predicted"/>
<dbReference type="PANTHER" id="PTHR43261:SF6">
    <property type="entry name" value="ELONGATION FACTOR G-LIKE PROTEIN"/>
    <property type="match status" value="1"/>
</dbReference>
<evidence type="ECO:0000313" key="5">
    <source>
        <dbReference type="EMBL" id="SFI64259.1"/>
    </source>
</evidence>
<dbReference type="InterPro" id="IPR014721">
    <property type="entry name" value="Ribsml_uS5_D2-typ_fold_subgr"/>
</dbReference>
<comment type="function">
    <text evidence="3">Catalyzes the GTP-dependent ribosomal translocation step during translation elongation. During this step, the ribosome changes from the pre-translocational (PRE) to the post-translocational (POST) state as the newly formed A-site-bound peptidyl-tRNA and P-site-bound deacylated tRNA move to the P and E sites, respectively. Catalyzes the coordinated movement of the two tRNA molecules, the mRNA and conformational changes in the ribosome.</text>
</comment>
<dbReference type="SUPFAM" id="SSF54211">
    <property type="entry name" value="Ribosomal protein S5 domain 2-like"/>
    <property type="match status" value="1"/>
</dbReference>
<dbReference type="Pfam" id="PF00679">
    <property type="entry name" value="EFG_C"/>
    <property type="match status" value="1"/>
</dbReference>
<dbReference type="AlphaFoldDB" id="A0A1I3JVF8"/>
<dbReference type="GO" id="GO:0005525">
    <property type="term" value="F:GTP binding"/>
    <property type="evidence" value="ECO:0007669"/>
    <property type="project" value="UniProtKB-KW"/>
</dbReference>
<evidence type="ECO:0000256" key="3">
    <source>
        <dbReference type="ARBA" id="ARBA00024731"/>
    </source>
</evidence>
<dbReference type="InterPro" id="IPR027417">
    <property type="entry name" value="P-loop_NTPase"/>
</dbReference>
<dbReference type="Gene3D" id="3.30.230.10">
    <property type="match status" value="1"/>
</dbReference>
<dbReference type="EMBL" id="FOQD01000011">
    <property type="protein sequence ID" value="SFI64259.1"/>
    <property type="molecule type" value="Genomic_DNA"/>
</dbReference>
<keyword evidence="6" id="KW-1185">Reference proteome</keyword>
<organism evidence="5 6">
    <name type="scientific">Planctomicrobium piriforme</name>
    <dbReference type="NCBI Taxonomy" id="1576369"/>
    <lineage>
        <taxon>Bacteria</taxon>
        <taxon>Pseudomonadati</taxon>
        <taxon>Planctomycetota</taxon>
        <taxon>Planctomycetia</taxon>
        <taxon>Planctomycetales</taxon>
        <taxon>Planctomycetaceae</taxon>
        <taxon>Planctomicrobium</taxon>
    </lineage>
</organism>
<keyword evidence="1" id="KW-0547">Nucleotide-binding</keyword>
<dbReference type="Pfam" id="PF14492">
    <property type="entry name" value="EFG_III"/>
    <property type="match status" value="1"/>
</dbReference>
<dbReference type="OrthoDB" id="9804431at2"/>
<dbReference type="Proteomes" id="UP000199518">
    <property type="component" value="Unassembled WGS sequence"/>
</dbReference>
<keyword evidence="5" id="KW-0648">Protein biosynthesis</keyword>
<dbReference type="InterPro" id="IPR035647">
    <property type="entry name" value="EFG_III/V"/>
</dbReference>
<dbReference type="Gene3D" id="3.30.70.240">
    <property type="match status" value="1"/>
</dbReference>
<dbReference type="SMART" id="SM00889">
    <property type="entry name" value="EFG_IV"/>
    <property type="match status" value="1"/>
</dbReference>
<dbReference type="SUPFAM" id="SSF50447">
    <property type="entry name" value="Translation proteins"/>
    <property type="match status" value="1"/>
</dbReference>
<dbReference type="InterPro" id="IPR000640">
    <property type="entry name" value="EFG_V-like"/>
</dbReference>
<dbReference type="InterPro" id="IPR009000">
    <property type="entry name" value="Transl_B-barrel_sf"/>
</dbReference>
<dbReference type="Pfam" id="PF03764">
    <property type="entry name" value="EFG_IV"/>
    <property type="match status" value="1"/>
</dbReference>
<accession>A0A1I3JVF8</accession>
<dbReference type="SUPFAM" id="SSF52540">
    <property type="entry name" value="P-loop containing nucleoside triphosphate hydrolases"/>
    <property type="match status" value="1"/>
</dbReference>
<dbReference type="Gene3D" id="3.40.50.300">
    <property type="entry name" value="P-loop containing nucleotide triphosphate hydrolases"/>
    <property type="match status" value="1"/>
</dbReference>
<evidence type="ECO:0000313" key="6">
    <source>
        <dbReference type="Proteomes" id="UP000199518"/>
    </source>
</evidence>
<reference evidence="6" key="1">
    <citation type="submission" date="2016-10" db="EMBL/GenBank/DDBJ databases">
        <authorList>
            <person name="Varghese N."/>
            <person name="Submissions S."/>
        </authorList>
    </citation>
    <scope>NUCLEOTIDE SEQUENCE [LARGE SCALE GENOMIC DNA]</scope>
    <source>
        <strain evidence="6">DSM 26348</strain>
    </source>
</reference>
<dbReference type="CDD" id="cd03713">
    <property type="entry name" value="EFG_mtEFG_C"/>
    <property type="match status" value="1"/>
</dbReference>
<name>A0A1I3JVF8_9PLAN</name>
<dbReference type="InterPro" id="IPR009022">
    <property type="entry name" value="EFG_III"/>
</dbReference>
<dbReference type="RefSeq" id="WP_092051449.1">
    <property type="nucleotide sequence ID" value="NZ_FOQD01000011.1"/>
</dbReference>
<dbReference type="PANTHER" id="PTHR43261">
    <property type="entry name" value="TRANSLATION ELONGATION FACTOR G-RELATED"/>
    <property type="match status" value="1"/>
</dbReference>
<dbReference type="InterPro" id="IPR041095">
    <property type="entry name" value="EFG_II"/>
</dbReference>
<dbReference type="InterPro" id="IPR053905">
    <property type="entry name" value="EF-G-like_DII"/>
</dbReference>
<evidence type="ECO:0000259" key="4">
    <source>
        <dbReference type="PROSITE" id="PS51722"/>
    </source>
</evidence>
<dbReference type="STRING" id="1576369.SAMN05421753_11127"/>
<dbReference type="GO" id="GO:0003746">
    <property type="term" value="F:translation elongation factor activity"/>
    <property type="evidence" value="ECO:0007669"/>
    <property type="project" value="UniProtKB-KW"/>
</dbReference>
<keyword evidence="5" id="KW-0251">Elongation factor</keyword>
<dbReference type="SUPFAM" id="SSF54980">
    <property type="entry name" value="EF-G C-terminal domain-like"/>
    <property type="match status" value="2"/>
</dbReference>
<dbReference type="Gene3D" id="3.30.70.870">
    <property type="entry name" value="Elongation Factor G (Translational Gtpase), domain 3"/>
    <property type="match status" value="1"/>
</dbReference>
<dbReference type="InterPro" id="IPR020568">
    <property type="entry name" value="Ribosomal_Su5_D2-typ_SF"/>
</dbReference>